<accession>A0ACD3V2Q3</accession>
<dbReference type="Proteomes" id="UP000692816">
    <property type="component" value="Chromosome"/>
</dbReference>
<reference evidence="1 2" key="1">
    <citation type="journal article" date="2021" name="Int. J. Syst. Evol. Microbiol.">
        <title>Bradyrhizobium septentrionale sp. nov. (sv. septentrionale) and Bradyrhizobium quebecense sp. nov. (sv. septentrionale) associated with legumes native to Canada possess rearranged symbiosis genes and numerous insertion sequences.</title>
        <authorList>
            <person name="Bromfield E.S.P."/>
            <person name="Cloutier S."/>
        </authorList>
    </citation>
    <scope>NUCLEOTIDE SEQUENCE [LARGE SCALE GENOMIC DNA]</scope>
    <source>
        <strain evidence="1 2">12S5</strain>
    </source>
</reference>
<protein>
    <submittedName>
        <fullName evidence="1">Site-specific integrase</fullName>
    </submittedName>
</protein>
<sequence>MAVSSITIRAVQALKSGEAIWDADHRQAVRGFGVRRQRDQATYVLKYRMFGRQRFVTIGPHGAPWTPELARREAKRLLGLVADGKDPADEKAKARMQAADTLRVIANQYLRNAKQRLRPGTYAGIERYLLVSWKPLHPVSVFQITRGHISARIADIASRHGKVSAARARTALSSMFNWAIREGLDIAANPVLGTNRPAQPGSRERVLTETELSVIWHACGDDDYGRIVRLLLVTAQRRDEVGSMQWAELNTSSGIWTLPSARTKNHREHSLPLVPAALALLPPRRTGRDFLFGDGPRRSGDPHRGFSGWSKSKAALDERIAEALGEPLPHWTVHDLRRSASTVMADRLGVLPHVVEAILNHVSGHRAGVAGVYNRARYATEMRKALQRWAEHVTALLAQKPAHVDNVIAGAALSDLRCLHEAVGIHS</sequence>
<organism evidence="1 2">
    <name type="scientific">Bradyrhizobium quebecense</name>
    <dbReference type="NCBI Taxonomy" id="2748629"/>
    <lineage>
        <taxon>Bacteria</taxon>
        <taxon>Pseudomonadati</taxon>
        <taxon>Pseudomonadota</taxon>
        <taxon>Alphaproteobacteria</taxon>
        <taxon>Hyphomicrobiales</taxon>
        <taxon>Nitrobacteraceae</taxon>
        <taxon>Bradyrhizobium</taxon>
    </lineage>
</organism>
<proteinExistence type="predicted"/>
<keyword evidence="2" id="KW-1185">Reference proteome</keyword>
<evidence type="ECO:0000313" key="2">
    <source>
        <dbReference type="Proteomes" id="UP000692816"/>
    </source>
</evidence>
<evidence type="ECO:0000313" key="1">
    <source>
        <dbReference type="EMBL" id="UGY00682.1"/>
    </source>
</evidence>
<name>A0ACD3V2Q3_9BRAD</name>
<gene>
    <name evidence="1" type="ORF">J4P68_0026580</name>
</gene>
<dbReference type="EMBL" id="CP088282">
    <property type="protein sequence ID" value="UGY00682.1"/>
    <property type="molecule type" value="Genomic_DNA"/>
</dbReference>